<dbReference type="EMBL" id="BAAACR010000008">
    <property type="protein sequence ID" value="GAA0210743.1"/>
    <property type="molecule type" value="Genomic_DNA"/>
</dbReference>
<proteinExistence type="predicted"/>
<evidence type="ECO:0000313" key="2">
    <source>
        <dbReference type="Proteomes" id="UP001500399"/>
    </source>
</evidence>
<comment type="caution">
    <text evidence="1">The sequence shown here is derived from an EMBL/GenBank/DDBJ whole genome shotgun (WGS) entry which is preliminary data.</text>
</comment>
<organism evidence="1 2">
    <name type="scientific">Selenomonas dianae</name>
    <dbReference type="NCBI Taxonomy" id="135079"/>
    <lineage>
        <taxon>Bacteria</taxon>
        <taxon>Bacillati</taxon>
        <taxon>Bacillota</taxon>
        <taxon>Negativicutes</taxon>
        <taxon>Selenomonadales</taxon>
        <taxon>Selenomonadaceae</taxon>
        <taxon>Selenomonas</taxon>
    </lineage>
</organism>
<protein>
    <submittedName>
        <fullName evidence="1">Uncharacterized protein</fullName>
    </submittedName>
</protein>
<keyword evidence="2" id="KW-1185">Reference proteome</keyword>
<reference evidence="1 2" key="1">
    <citation type="journal article" date="2019" name="Int. J. Syst. Evol. Microbiol.">
        <title>The Global Catalogue of Microorganisms (GCM) 10K type strain sequencing project: providing services to taxonomists for standard genome sequencing and annotation.</title>
        <authorList>
            <consortium name="The Broad Institute Genomics Platform"/>
            <consortium name="The Broad Institute Genome Sequencing Center for Infectious Disease"/>
            <person name="Wu L."/>
            <person name="Ma J."/>
        </authorList>
    </citation>
    <scope>NUCLEOTIDE SEQUENCE [LARGE SCALE GENOMIC DNA]</scope>
    <source>
        <strain evidence="1 2">JCM 8542</strain>
    </source>
</reference>
<dbReference type="Proteomes" id="UP001500399">
    <property type="component" value="Unassembled WGS sequence"/>
</dbReference>
<sequence length="49" mass="5396">MRSEISIIEKPPFDAHPTDAPSALAALQNSYFVAPTIHGRNVLNNYKLS</sequence>
<evidence type="ECO:0000313" key="1">
    <source>
        <dbReference type="EMBL" id="GAA0210743.1"/>
    </source>
</evidence>
<name>A0ABN0T361_9FIRM</name>
<gene>
    <name evidence="1" type="ORF">GCM10008919_12610</name>
</gene>
<accession>A0ABN0T361</accession>